<protein>
    <submittedName>
        <fullName evidence="2">Uncharacterized protein</fullName>
    </submittedName>
</protein>
<evidence type="ECO:0000313" key="2">
    <source>
        <dbReference type="EMBL" id="ODV77184.1"/>
    </source>
</evidence>
<dbReference type="RefSeq" id="XP_020062306.1">
    <property type="nucleotide sequence ID" value="XM_020207997.1"/>
</dbReference>
<name>A0A1E4SCE8_9ASCO</name>
<evidence type="ECO:0000256" key="1">
    <source>
        <dbReference type="SAM" id="MobiDB-lite"/>
    </source>
</evidence>
<organism evidence="2 3">
    <name type="scientific">Suhomyces tanzawaensis NRRL Y-17324</name>
    <dbReference type="NCBI Taxonomy" id="984487"/>
    <lineage>
        <taxon>Eukaryota</taxon>
        <taxon>Fungi</taxon>
        <taxon>Dikarya</taxon>
        <taxon>Ascomycota</taxon>
        <taxon>Saccharomycotina</taxon>
        <taxon>Pichiomycetes</taxon>
        <taxon>Debaryomycetaceae</taxon>
        <taxon>Suhomyces</taxon>
    </lineage>
</organism>
<proteinExistence type="predicted"/>
<accession>A0A1E4SCE8</accession>
<evidence type="ECO:0000313" key="3">
    <source>
        <dbReference type="Proteomes" id="UP000094285"/>
    </source>
</evidence>
<dbReference type="AlphaFoldDB" id="A0A1E4SCE8"/>
<feature type="region of interest" description="Disordered" evidence="1">
    <location>
        <begin position="1"/>
        <end position="53"/>
    </location>
</feature>
<dbReference type="OrthoDB" id="3989662at2759"/>
<dbReference type="Proteomes" id="UP000094285">
    <property type="component" value="Unassembled WGS sequence"/>
</dbReference>
<feature type="compositionally biased region" description="Polar residues" evidence="1">
    <location>
        <begin position="34"/>
        <end position="53"/>
    </location>
</feature>
<gene>
    <name evidence="2" type="ORF">CANTADRAFT_27111</name>
</gene>
<keyword evidence="3" id="KW-1185">Reference proteome</keyword>
<dbReference type="EMBL" id="KV453915">
    <property type="protein sequence ID" value="ODV77184.1"/>
    <property type="molecule type" value="Genomic_DNA"/>
</dbReference>
<dbReference type="GeneID" id="30982134"/>
<sequence length="640" mass="71596">MSLQEGPHNAPGVNDQPKHSTSTSSHASVLESPHPTTSTALQPSINPSTNSHGSFKKLLNSHLSIYNALNNPDLDVSPNLSYQNTARFTPDLDPLFLITSWQSVSNESFDHSRVQSVNSYQSSRFQTPSPAANKPASILSITTDEDAKESIVIVQSPKTVSNVMVFETDEEDVEEVEESKNPSSFIMPKMLLSDTHRSYDSNFQITVISSCSSYQNDSSHLVESIGRKLDNREIIIKHLVLEGQGPTSSKALKKQYNSVKNSSLVFIINDGSKVLVEFLSSFLKKYRKEEECEQNLKLTIINVMTFNYFITLFDLINSIRPYQIWKTSSLKNEKLLDKLKDFVKVEFSQSEIFHENFKQLFKKNREFGMKSNNFDLAKSRISQARSNLNLAGTKFELANLSGARIEIPETKVDYLNLLNDDSICTMKPLNLSKSDALNPSTSIYTNLISTKKPDYKSIEKQIKSDLESSYQFNDPLKISSSNIKLCYSIMKKIVSTKDQKFVSQDNKNLWFILSFALGIGLGFGFTNVADSILGVGVFMLHNLKSAFGYFVEQCSVFSIDSNTTEILSNVAPTQGGQMITSYGYAPHSILDTVMSSIETVKSSKFFDDIVYYLRDISRGLIFTGSMVIGGFEKLVGLVLN</sequence>
<reference evidence="3" key="1">
    <citation type="submission" date="2016-05" db="EMBL/GenBank/DDBJ databases">
        <title>Comparative genomics of biotechnologically important yeasts.</title>
        <authorList>
            <consortium name="DOE Joint Genome Institute"/>
            <person name="Riley R."/>
            <person name="Haridas S."/>
            <person name="Wolfe K.H."/>
            <person name="Lopes M.R."/>
            <person name="Hittinger C.T."/>
            <person name="Goker M."/>
            <person name="Salamov A."/>
            <person name="Wisecaver J."/>
            <person name="Long T.M."/>
            <person name="Aerts A.L."/>
            <person name="Barry K."/>
            <person name="Choi C."/>
            <person name="Clum A."/>
            <person name="Coughlan A.Y."/>
            <person name="Deshpande S."/>
            <person name="Douglass A.P."/>
            <person name="Hanson S.J."/>
            <person name="Klenk H.-P."/>
            <person name="Labutti K."/>
            <person name="Lapidus A."/>
            <person name="Lindquist E."/>
            <person name="Lipzen A."/>
            <person name="Meier-Kolthoff J.P."/>
            <person name="Ohm R.A."/>
            <person name="Otillar R.P."/>
            <person name="Pangilinan J."/>
            <person name="Peng Y."/>
            <person name="Rokas A."/>
            <person name="Rosa C.A."/>
            <person name="Scheuner C."/>
            <person name="Sibirny A.A."/>
            <person name="Slot J.C."/>
            <person name="Stielow J.B."/>
            <person name="Sun H."/>
            <person name="Kurtzman C.P."/>
            <person name="Blackwell M."/>
            <person name="Grigoriev I.V."/>
            <person name="Jeffries T.W."/>
        </authorList>
    </citation>
    <scope>NUCLEOTIDE SEQUENCE [LARGE SCALE GENOMIC DNA]</scope>
    <source>
        <strain evidence="3">NRRL Y-17324</strain>
    </source>
</reference>